<proteinExistence type="predicted"/>
<dbReference type="EMBL" id="LAZR01039846">
    <property type="protein sequence ID" value="KKL15977.1"/>
    <property type="molecule type" value="Genomic_DNA"/>
</dbReference>
<evidence type="ECO:0008006" key="3">
    <source>
        <dbReference type="Google" id="ProtNLM"/>
    </source>
</evidence>
<gene>
    <name evidence="2" type="ORF">LCGC14_2500200</name>
</gene>
<protein>
    <recommendedName>
        <fullName evidence="3">DUF1269 domain-containing protein</fullName>
    </recommendedName>
</protein>
<accession>A0A0F9BQ73</accession>
<evidence type="ECO:0000256" key="1">
    <source>
        <dbReference type="SAM" id="Coils"/>
    </source>
</evidence>
<comment type="caution">
    <text evidence="2">The sequence shown here is derived from an EMBL/GenBank/DDBJ whole genome shotgun (WGS) entry which is preliminary data.</text>
</comment>
<evidence type="ECO:0000313" key="2">
    <source>
        <dbReference type="EMBL" id="KKL15977.1"/>
    </source>
</evidence>
<keyword evidence="1" id="KW-0175">Coiled coil</keyword>
<dbReference type="Pfam" id="PF06897">
    <property type="entry name" value="DUF1269"/>
    <property type="match status" value="1"/>
</dbReference>
<dbReference type="AlphaFoldDB" id="A0A0F9BQ73"/>
<organism evidence="2">
    <name type="scientific">marine sediment metagenome</name>
    <dbReference type="NCBI Taxonomy" id="412755"/>
    <lineage>
        <taxon>unclassified sequences</taxon>
        <taxon>metagenomes</taxon>
        <taxon>ecological metagenomes</taxon>
    </lineage>
</organism>
<name>A0A0F9BQ73_9ZZZZ</name>
<dbReference type="InterPro" id="IPR009200">
    <property type="entry name" value="DUF1269_membrane"/>
</dbReference>
<sequence>MTNEVHTQVIVAAFDGMDSAKEAFDDLKKLEKEKSIKIENAAILRKDYDSKLHIRDVKDTTGTRGAVLGGVTGAVIGVITGPVGWVALGGAAIGGLVAKLKDGGFNNSRLEEWGRRLEPGTSALVAVVDHIWVRDVEAALKEDAREVMTLEISDDIAGIFG</sequence>
<reference evidence="2" key="1">
    <citation type="journal article" date="2015" name="Nature">
        <title>Complex archaea that bridge the gap between prokaryotes and eukaryotes.</title>
        <authorList>
            <person name="Spang A."/>
            <person name="Saw J.H."/>
            <person name="Jorgensen S.L."/>
            <person name="Zaremba-Niedzwiedzka K."/>
            <person name="Martijn J."/>
            <person name="Lind A.E."/>
            <person name="van Eijk R."/>
            <person name="Schleper C."/>
            <person name="Guy L."/>
            <person name="Ettema T.J."/>
        </authorList>
    </citation>
    <scope>NUCLEOTIDE SEQUENCE</scope>
</reference>
<feature type="coiled-coil region" evidence="1">
    <location>
        <begin position="20"/>
        <end position="47"/>
    </location>
</feature>